<gene>
    <name evidence="1" type="ordered locus">B005_1694</name>
</gene>
<proteinExistence type="predicted"/>
<dbReference type="HOGENOM" id="CLU_2554852_0_0_11"/>
<name>J7KWT6_NOCAA</name>
<dbReference type="EMBL" id="CP003788">
    <property type="protein sequence ID" value="AFR05853.1"/>
    <property type="molecule type" value="Genomic_DNA"/>
</dbReference>
<organism evidence="1 2">
    <name type="scientific">Nocardiopsis alba (strain ATCC BAA-2165 / BE74)</name>
    <dbReference type="NCBI Taxonomy" id="1205910"/>
    <lineage>
        <taxon>Bacteria</taxon>
        <taxon>Bacillati</taxon>
        <taxon>Actinomycetota</taxon>
        <taxon>Actinomycetes</taxon>
        <taxon>Streptosporangiales</taxon>
        <taxon>Nocardiopsidaceae</taxon>
        <taxon>Nocardiopsis</taxon>
    </lineage>
</organism>
<reference evidence="2" key="2">
    <citation type="submission" date="2012-08" db="EMBL/GenBank/DDBJ databases">
        <title>Whole-genome sequence of Nocardiopsis alba strain ATCC BAA-2165 associated with honeybees.</title>
        <authorList>
            <person name="Qiao J."/>
            <person name="Chen L."/>
            <person name="Li Y."/>
            <person name="Wang J."/>
            <person name="Zhang W."/>
            <person name="Chen S."/>
        </authorList>
    </citation>
    <scope>NUCLEOTIDE SEQUENCE [LARGE SCALE GENOMIC DNA]</scope>
    <source>
        <strain evidence="2">ATCC BAA-2165 / BE74</strain>
    </source>
</reference>
<sequence length="82" mass="8877">MQILIAEIEQLSRALEGPAGKKLEEGVGNLSACFRDLLNWCVRNGMNMADAHALLGQTEDEATELYAKEASNLDGLTRSVNA</sequence>
<evidence type="ECO:0000313" key="2">
    <source>
        <dbReference type="Proteomes" id="UP000003779"/>
    </source>
</evidence>
<dbReference type="PATRIC" id="fig|1205910.3.peg.1606"/>
<reference evidence="1 2" key="1">
    <citation type="journal article" date="2012" name="J. Bacteriol.">
        <title>Whole-Genome Sequence of Nocardiopsis alba Strain ATCC BAA-2165, Associated with Honeybees.</title>
        <authorList>
            <person name="Qiao J."/>
            <person name="Chen L."/>
            <person name="Li Y."/>
            <person name="Wang J."/>
            <person name="Zhang W."/>
            <person name="Chen S."/>
        </authorList>
    </citation>
    <scope>NUCLEOTIDE SEQUENCE [LARGE SCALE GENOMIC DNA]</scope>
    <source>
        <strain evidence="2">ATCC BAA-2165 / BE74</strain>
    </source>
</reference>
<accession>J7KWT6</accession>
<dbReference type="STRING" id="1205910.B005_1694"/>
<protein>
    <submittedName>
        <fullName evidence="1">Uncharacterized protein</fullName>
    </submittedName>
</protein>
<dbReference type="AlphaFoldDB" id="J7KWT6"/>
<evidence type="ECO:0000313" key="1">
    <source>
        <dbReference type="EMBL" id="AFR05853.1"/>
    </source>
</evidence>
<dbReference type="Proteomes" id="UP000003779">
    <property type="component" value="Chromosome"/>
</dbReference>
<dbReference type="KEGG" id="nal:B005_1694"/>